<dbReference type="EMBL" id="BMAT01004925">
    <property type="protein sequence ID" value="GFR83684.1"/>
    <property type="molecule type" value="Genomic_DNA"/>
</dbReference>
<dbReference type="SUPFAM" id="SSF56672">
    <property type="entry name" value="DNA/RNA polymerases"/>
    <property type="match status" value="1"/>
</dbReference>
<sequence>MRYQGPFVVKKVASDNNYICQVGASLRTYHANLIKKNEEPTPLPPHDILLPHAAVAFIKEDDPDMDANIEFPQIERKEFPANVMINDKLTPDQQREVRRVVEQFSDTLSDVPGRTSRIKHHIRLTEEKPFQIRPYPIPVHATDAVDKEIDNMLAMGIIGRSSSPYASPITVVMKKDKTIRLCIDFRRLNSLTIFDAEPISTLEELLAKMKGAHFFFQNVI</sequence>
<dbReference type="InterPro" id="IPR043502">
    <property type="entry name" value="DNA/RNA_pol_sf"/>
</dbReference>
<organism evidence="1 2">
    <name type="scientific">Elysia marginata</name>
    <dbReference type="NCBI Taxonomy" id="1093978"/>
    <lineage>
        <taxon>Eukaryota</taxon>
        <taxon>Metazoa</taxon>
        <taxon>Spiralia</taxon>
        <taxon>Lophotrochozoa</taxon>
        <taxon>Mollusca</taxon>
        <taxon>Gastropoda</taxon>
        <taxon>Heterobranchia</taxon>
        <taxon>Euthyneura</taxon>
        <taxon>Panpulmonata</taxon>
        <taxon>Sacoglossa</taxon>
        <taxon>Placobranchoidea</taxon>
        <taxon>Plakobranchidae</taxon>
        <taxon>Elysia</taxon>
    </lineage>
</organism>
<evidence type="ECO:0000313" key="1">
    <source>
        <dbReference type="EMBL" id="GFR83684.1"/>
    </source>
</evidence>
<gene>
    <name evidence="1" type="ORF">ElyMa_002398500</name>
</gene>
<keyword evidence="2" id="KW-1185">Reference proteome</keyword>
<proteinExistence type="predicted"/>
<comment type="caution">
    <text evidence="1">The sequence shown here is derived from an EMBL/GenBank/DDBJ whole genome shotgun (WGS) entry which is preliminary data.</text>
</comment>
<dbReference type="PANTHER" id="PTHR37984:SF5">
    <property type="entry name" value="PROTEIN NYNRIN-LIKE"/>
    <property type="match status" value="1"/>
</dbReference>
<protein>
    <submittedName>
        <fullName evidence="1">Zinc finger protein</fullName>
    </submittedName>
</protein>
<dbReference type="Proteomes" id="UP000762676">
    <property type="component" value="Unassembled WGS sequence"/>
</dbReference>
<dbReference type="Gene3D" id="3.10.10.10">
    <property type="entry name" value="HIV Type 1 Reverse Transcriptase, subunit A, domain 1"/>
    <property type="match status" value="1"/>
</dbReference>
<dbReference type="Gene3D" id="3.30.70.270">
    <property type="match status" value="1"/>
</dbReference>
<accession>A0AAV4GEN5</accession>
<name>A0AAV4GEN5_9GAST</name>
<reference evidence="1 2" key="1">
    <citation type="journal article" date="2021" name="Elife">
        <title>Chloroplast acquisition without the gene transfer in kleptoplastic sea slugs, Plakobranchus ocellatus.</title>
        <authorList>
            <person name="Maeda T."/>
            <person name="Takahashi S."/>
            <person name="Yoshida T."/>
            <person name="Shimamura S."/>
            <person name="Takaki Y."/>
            <person name="Nagai Y."/>
            <person name="Toyoda A."/>
            <person name="Suzuki Y."/>
            <person name="Arimoto A."/>
            <person name="Ishii H."/>
            <person name="Satoh N."/>
            <person name="Nishiyama T."/>
            <person name="Hasebe M."/>
            <person name="Maruyama T."/>
            <person name="Minagawa J."/>
            <person name="Obokata J."/>
            <person name="Shigenobu S."/>
        </authorList>
    </citation>
    <scope>NUCLEOTIDE SEQUENCE [LARGE SCALE GENOMIC DNA]</scope>
</reference>
<dbReference type="AlphaFoldDB" id="A0AAV4GEN5"/>
<dbReference type="InterPro" id="IPR050951">
    <property type="entry name" value="Retrovirus_Pol_polyprotein"/>
</dbReference>
<dbReference type="PANTHER" id="PTHR37984">
    <property type="entry name" value="PROTEIN CBG26694"/>
    <property type="match status" value="1"/>
</dbReference>
<dbReference type="InterPro" id="IPR043128">
    <property type="entry name" value="Rev_trsase/Diguanyl_cyclase"/>
</dbReference>
<evidence type="ECO:0000313" key="2">
    <source>
        <dbReference type="Proteomes" id="UP000762676"/>
    </source>
</evidence>